<keyword evidence="3" id="KW-1185">Reference proteome</keyword>
<comment type="caution">
    <text evidence="2">The sequence shown here is derived from an EMBL/GenBank/DDBJ whole genome shotgun (WGS) entry which is preliminary data.</text>
</comment>
<dbReference type="AlphaFoldDB" id="V6MA44"/>
<dbReference type="OrthoDB" id="2476813at2"/>
<reference evidence="2 3" key="1">
    <citation type="journal article" date="2014" name="Genome Announc.">
        <title>Draft Genome Sequence of Brevibacillus panacihumi Strain W25, a Halotolerant Hydrocarbon-Degrading Bacterium.</title>
        <authorList>
            <person name="Wang X."/>
            <person name="Jin D."/>
            <person name="Zhou L."/>
            <person name="Wu L."/>
            <person name="An W."/>
            <person name="Chen Y."/>
            <person name="Zhao L."/>
        </authorList>
    </citation>
    <scope>NUCLEOTIDE SEQUENCE [LARGE SCALE GENOMIC DNA]</scope>
    <source>
        <strain evidence="2 3">W25</strain>
    </source>
</reference>
<dbReference type="STRING" id="1408254.T458_26930"/>
<dbReference type="Proteomes" id="UP000017973">
    <property type="component" value="Unassembled WGS sequence"/>
</dbReference>
<feature type="signal peptide" evidence="1">
    <location>
        <begin position="1"/>
        <end position="27"/>
    </location>
</feature>
<dbReference type="EMBL" id="AYJU01000018">
    <property type="protein sequence ID" value="EST52223.1"/>
    <property type="molecule type" value="Genomic_DNA"/>
</dbReference>
<organism evidence="2 3">
    <name type="scientific">Brevibacillus panacihumi W25</name>
    <dbReference type="NCBI Taxonomy" id="1408254"/>
    <lineage>
        <taxon>Bacteria</taxon>
        <taxon>Bacillati</taxon>
        <taxon>Bacillota</taxon>
        <taxon>Bacilli</taxon>
        <taxon>Bacillales</taxon>
        <taxon>Paenibacillaceae</taxon>
        <taxon>Brevibacillus</taxon>
    </lineage>
</organism>
<accession>V6MA44</accession>
<keyword evidence="1" id="KW-0732">Signal</keyword>
<dbReference type="RefSeq" id="WP_023559112.1">
    <property type="nucleotide sequence ID" value="NZ_KI629786.1"/>
</dbReference>
<proteinExistence type="predicted"/>
<dbReference type="HOGENOM" id="CLU_1188117_0_0_9"/>
<name>V6MA44_9BACL</name>
<protein>
    <submittedName>
        <fullName evidence="2">Uncharacterized protein</fullName>
    </submittedName>
</protein>
<evidence type="ECO:0000256" key="1">
    <source>
        <dbReference type="SAM" id="SignalP"/>
    </source>
</evidence>
<gene>
    <name evidence="2" type="ORF">T458_26930</name>
</gene>
<evidence type="ECO:0000313" key="2">
    <source>
        <dbReference type="EMBL" id="EST52223.1"/>
    </source>
</evidence>
<sequence>MKKSIFLLLSLSLFSVSALIPTNYAHANVQVDPTFDEKSFYEELQIDPEAKKAYQQLNDIFESKEFKTIQEALKQYGDLIYSDETGYHFKEGAEKEIPEETYVLLEEVFNSANEEFTNEERRTLENRVSPLGVTEDYYYGHDDDTYVYSNGDWDVGEWWYFSDDDTRWLVEKLAIAATISWFAGKILSLFPATKGLGLSLEVASVLFGLGATYIANKNKGYGITSEFTAEEFTCVQERIEKYN</sequence>
<dbReference type="PATRIC" id="fig|1408254.3.peg.5227"/>
<feature type="chain" id="PRO_5004749414" evidence="1">
    <location>
        <begin position="28"/>
        <end position="243"/>
    </location>
</feature>
<evidence type="ECO:0000313" key="3">
    <source>
        <dbReference type="Proteomes" id="UP000017973"/>
    </source>
</evidence>